<dbReference type="OrthoDB" id="4833167at2759"/>
<comment type="caution">
    <text evidence="2">The sequence shown here is derived from an EMBL/GenBank/DDBJ whole genome shotgun (WGS) entry which is preliminary data.</text>
</comment>
<keyword evidence="1" id="KW-0732">Signal</keyword>
<dbReference type="eggNOG" id="ENOG502R9MQ">
    <property type="taxonomic scope" value="Eukaryota"/>
</dbReference>
<evidence type="ECO:0000313" key="2">
    <source>
        <dbReference type="EMBL" id="EQB53397.1"/>
    </source>
</evidence>
<evidence type="ECO:0000313" key="3">
    <source>
        <dbReference type="Proteomes" id="UP000015530"/>
    </source>
</evidence>
<evidence type="ECO:0000256" key="1">
    <source>
        <dbReference type="SAM" id="SignalP"/>
    </source>
</evidence>
<proteinExistence type="predicted"/>
<feature type="chain" id="PRO_5004578904" evidence="1">
    <location>
        <begin position="17"/>
        <end position="289"/>
    </location>
</feature>
<dbReference type="AlphaFoldDB" id="T0KD75"/>
<dbReference type="STRING" id="1237896.T0KD75"/>
<dbReference type="EMBL" id="AMYD01001373">
    <property type="protein sequence ID" value="EQB53397.1"/>
    <property type="molecule type" value="Genomic_DNA"/>
</dbReference>
<dbReference type="HOGENOM" id="CLU_963139_0_0_1"/>
<accession>T0KD75</accession>
<dbReference type="Proteomes" id="UP000015530">
    <property type="component" value="Unassembled WGS sequence"/>
</dbReference>
<feature type="signal peptide" evidence="1">
    <location>
        <begin position="1"/>
        <end position="16"/>
    </location>
</feature>
<organism evidence="2 3">
    <name type="scientific">Colletotrichum gloeosporioides (strain Cg-14)</name>
    <name type="common">Anthracnose fungus</name>
    <name type="synonym">Glomerella cingulata</name>
    <dbReference type="NCBI Taxonomy" id="1237896"/>
    <lineage>
        <taxon>Eukaryota</taxon>
        <taxon>Fungi</taxon>
        <taxon>Dikarya</taxon>
        <taxon>Ascomycota</taxon>
        <taxon>Pezizomycotina</taxon>
        <taxon>Sordariomycetes</taxon>
        <taxon>Hypocreomycetidae</taxon>
        <taxon>Glomerellales</taxon>
        <taxon>Glomerellaceae</taxon>
        <taxon>Colletotrichum</taxon>
        <taxon>Colletotrichum gloeosporioides species complex</taxon>
    </lineage>
</organism>
<sequence length="289" mass="31358">MHANFLFWTLPLGAVAFPAVTPQRNNGVSANIVQRANSAWLEVHTGVSVGLGGPTVGVLPGPVNKATCNLLITNSDHSRYNPDVTLSRKDSAPCSVGQELSGHDGQLGDFKVKWTNYLCGTFGSVCNPQFTVQGQTINAWEAGNCKHGTSKEGLNAHEYWIHLYSQIVSLRLCFRNVLYHKSKPSNMFACHTIIGVVTSLAMLAAPVSARTWAGGVDMNAACTSQWGVAFHAQNDKGDNDPNSAYDWYCTNGNDRRNLDVGAFCAGRYGGNAYADPQGKKKYDWGCYYP</sequence>
<protein>
    <submittedName>
        <fullName evidence="2">Uncharacterized protein</fullName>
    </submittedName>
</protein>
<gene>
    <name evidence="2" type="ORF">CGLO_06874</name>
</gene>
<reference evidence="3" key="1">
    <citation type="journal article" date="2013" name="Mol. Plant Microbe Interact.">
        <title>Global aspects of pacC regulation of pathogenicity genes in Colletotrichum gloeosporioides as revealed by transcriptome analysis.</title>
        <authorList>
            <person name="Alkan N."/>
            <person name="Meng X."/>
            <person name="Friedlander G."/>
            <person name="Reuveni E."/>
            <person name="Sukno S."/>
            <person name="Sherman A."/>
            <person name="Thon M."/>
            <person name="Fluhr R."/>
            <person name="Prusky D."/>
        </authorList>
    </citation>
    <scope>NUCLEOTIDE SEQUENCE [LARGE SCALE GENOMIC DNA]</scope>
    <source>
        <strain evidence="3">Cg-14</strain>
    </source>
</reference>
<name>T0KD75_COLGC</name>